<evidence type="ECO:0000313" key="2">
    <source>
        <dbReference type="Proteomes" id="UP001066276"/>
    </source>
</evidence>
<dbReference type="Proteomes" id="UP001066276">
    <property type="component" value="Chromosome 11"/>
</dbReference>
<protein>
    <submittedName>
        <fullName evidence="1">Uncharacterized protein</fullName>
    </submittedName>
</protein>
<organism evidence="1 2">
    <name type="scientific">Pleurodeles waltl</name>
    <name type="common">Iberian ribbed newt</name>
    <dbReference type="NCBI Taxonomy" id="8319"/>
    <lineage>
        <taxon>Eukaryota</taxon>
        <taxon>Metazoa</taxon>
        <taxon>Chordata</taxon>
        <taxon>Craniata</taxon>
        <taxon>Vertebrata</taxon>
        <taxon>Euteleostomi</taxon>
        <taxon>Amphibia</taxon>
        <taxon>Batrachia</taxon>
        <taxon>Caudata</taxon>
        <taxon>Salamandroidea</taxon>
        <taxon>Salamandridae</taxon>
        <taxon>Pleurodelinae</taxon>
        <taxon>Pleurodeles</taxon>
    </lineage>
</organism>
<keyword evidence="2" id="KW-1185">Reference proteome</keyword>
<dbReference type="EMBL" id="JANPWB010000015">
    <property type="protein sequence ID" value="KAJ1089808.1"/>
    <property type="molecule type" value="Genomic_DNA"/>
</dbReference>
<dbReference type="AlphaFoldDB" id="A0AAV7LK80"/>
<proteinExistence type="predicted"/>
<sequence>MLHVACVERVSYKARYTKQGPSRIWYKWNLESCTNRLKDFIPEIGDDRTKEADMKPVTNIAMASKAFARN</sequence>
<name>A0AAV7LK80_PLEWA</name>
<evidence type="ECO:0000313" key="1">
    <source>
        <dbReference type="EMBL" id="KAJ1089808.1"/>
    </source>
</evidence>
<gene>
    <name evidence="1" type="ORF">NDU88_002952</name>
</gene>
<reference evidence="1" key="1">
    <citation type="journal article" date="2022" name="bioRxiv">
        <title>Sequencing and chromosome-scale assembly of the giantPleurodeles waltlgenome.</title>
        <authorList>
            <person name="Brown T."/>
            <person name="Elewa A."/>
            <person name="Iarovenko S."/>
            <person name="Subramanian E."/>
            <person name="Araus A.J."/>
            <person name="Petzold A."/>
            <person name="Susuki M."/>
            <person name="Suzuki K.-i.T."/>
            <person name="Hayashi T."/>
            <person name="Toyoda A."/>
            <person name="Oliveira C."/>
            <person name="Osipova E."/>
            <person name="Leigh N.D."/>
            <person name="Simon A."/>
            <person name="Yun M.H."/>
        </authorList>
    </citation>
    <scope>NUCLEOTIDE SEQUENCE</scope>
    <source>
        <strain evidence="1">20211129_DDA</strain>
        <tissue evidence="1">Liver</tissue>
    </source>
</reference>
<comment type="caution">
    <text evidence="1">The sequence shown here is derived from an EMBL/GenBank/DDBJ whole genome shotgun (WGS) entry which is preliminary data.</text>
</comment>
<accession>A0AAV7LK80</accession>